<feature type="compositionally biased region" description="Basic and acidic residues" evidence="7">
    <location>
        <begin position="129"/>
        <end position="143"/>
    </location>
</feature>
<comment type="similarity">
    <text evidence="2">Belongs to the bZIP family.</text>
</comment>
<feature type="compositionally biased region" description="Low complexity" evidence="7">
    <location>
        <begin position="148"/>
        <end position="170"/>
    </location>
</feature>
<feature type="compositionally biased region" description="Polar residues" evidence="7">
    <location>
        <begin position="393"/>
        <end position="405"/>
    </location>
</feature>
<dbReference type="CDD" id="cd14702">
    <property type="entry name" value="bZIP_plant_GBF1"/>
    <property type="match status" value="1"/>
</dbReference>
<reference evidence="9" key="3">
    <citation type="submission" date="2022-01" db="UniProtKB">
        <authorList>
            <consortium name="EnsemblPlants"/>
        </authorList>
    </citation>
    <scope>IDENTIFICATION</scope>
    <source>
        <strain evidence="9">subsp. vulgare</strain>
    </source>
</reference>
<feature type="domain" description="BZIP" evidence="8">
    <location>
        <begin position="267"/>
        <end position="330"/>
    </location>
</feature>
<dbReference type="InterPro" id="IPR046347">
    <property type="entry name" value="bZIP_sf"/>
</dbReference>
<dbReference type="InterPro" id="IPR012900">
    <property type="entry name" value="MFMR"/>
</dbReference>
<evidence type="ECO:0000313" key="10">
    <source>
        <dbReference type="Proteomes" id="UP000011116"/>
    </source>
</evidence>
<dbReference type="SUPFAM" id="SSF57959">
    <property type="entry name" value="Leucine zipper domain"/>
    <property type="match status" value="1"/>
</dbReference>
<name>A0A8I6WLY2_HORVV</name>
<feature type="compositionally biased region" description="Basic and acidic residues" evidence="7">
    <location>
        <begin position="261"/>
        <end position="282"/>
    </location>
</feature>
<dbReference type="Gene3D" id="1.20.5.170">
    <property type="match status" value="1"/>
</dbReference>
<keyword evidence="4" id="KW-0238">DNA-binding</keyword>
<dbReference type="GO" id="GO:0005634">
    <property type="term" value="C:nucleus"/>
    <property type="evidence" value="ECO:0000318"/>
    <property type="project" value="GO_Central"/>
</dbReference>
<evidence type="ECO:0000256" key="5">
    <source>
        <dbReference type="ARBA" id="ARBA00023163"/>
    </source>
</evidence>
<dbReference type="Gramene" id="HORVU.MOREX.r2.1HG0074290.1">
    <property type="protein sequence ID" value="HORVU.MOREX.r2.1HG0074290.1"/>
    <property type="gene ID" value="HORVU.MOREX.r2.1HG0074290"/>
</dbReference>
<dbReference type="Pfam" id="PF00170">
    <property type="entry name" value="bZIP_1"/>
    <property type="match status" value="1"/>
</dbReference>
<dbReference type="InterPro" id="IPR004827">
    <property type="entry name" value="bZIP"/>
</dbReference>
<evidence type="ECO:0000256" key="4">
    <source>
        <dbReference type="ARBA" id="ARBA00023125"/>
    </source>
</evidence>
<reference evidence="9" key="2">
    <citation type="submission" date="2020-10" db="EMBL/GenBank/DDBJ databases">
        <authorList>
            <person name="Scholz U."/>
            <person name="Mascher M."/>
            <person name="Fiebig A."/>
        </authorList>
    </citation>
    <scope>NUCLEOTIDE SEQUENCE [LARGE SCALE GENOMIC DNA]</scope>
    <source>
        <strain evidence="9">cv. Morex</strain>
    </source>
</reference>
<keyword evidence="10" id="KW-1185">Reference proteome</keyword>
<dbReference type="GO" id="GO:0043565">
    <property type="term" value="F:sequence-specific DNA binding"/>
    <property type="evidence" value="ECO:0000318"/>
    <property type="project" value="GO_Central"/>
</dbReference>
<evidence type="ECO:0000256" key="7">
    <source>
        <dbReference type="SAM" id="MobiDB-lite"/>
    </source>
</evidence>
<dbReference type="PANTHER" id="PTHR45967">
    <property type="entry name" value="G-BOX-BINDING FACTOR 3-RELATED"/>
    <property type="match status" value="1"/>
</dbReference>
<reference evidence="10" key="1">
    <citation type="journal article" date="2012" name="Nature">
        <title>A physical, genetic and functional sequence assembly of the barley genome.</title>
        <authorList>
            <consortium name="The International Barley Genome Sequencing Consortium"/>
            <person name="Mayer K.F."/>
            <person name="Waugh R."/>
            <person name="Brown J.W."/>
            <person name="Schulman A."/>
            <person name="Langridge P."/>
            <person name="Platzer M."/>
            <person name="Fincher G.B."/>
            <person name="Muehlbauer G.J."/>
            <person name="Sato K."/>
            <person name="Close T.J."/>
            <person name="Wise R.P."/>
            <person name="Stein N."/>
        </authorList>
    </citation>
    <scope>NUCLEOTIDE SEQUENCE [LARGE SCALE GENOMIC DNA]</scope>
    <source>
        <strain evidence="10">cv. Morex</strain>
    </source>
</reference>
<feature type="region of interest" description="Disordered" evidence="7">
    <location>
        <begin position="261"/>
        <end position="292"/>
    </location>
</feature>
<dbReference type="EnsemblPlants" id="HORVU.MOREX.r3.1HG0090320.1">
    <property type="protein sequence ID" value="HORVU.MOREX.r3.1HG0090320.1"/>
    <property type="gene ID" value="HORVU.MOREX.r3.1HG0090320"/>
</dbReference>
<dbReference type="PROSITE" id="PS00036">
    <property type="entry name" value="BZIP_BASIC"/>
    <property type="match status" value="1"/>
</dbReference>
<dbReference type="GO" id="GO:0000976">
    <property type="term" value="F:transcription cis-regulatory region binding"/>
    <property type="evidence" value="ECO:0007669"/>
    <property type="project" value="UniProtKB-ARBA"/>
</dbReference>
<feature type="region of interest" description="Disordered" evidence="7">
    <location>
        <begin position="26"/>
        <end position="48"/>
    </location>
</feature>
<evidence type="ECO:0000256" key="6">
    <source>
        <dbReference type="ARBA" id="ARBA00023242"/>
    </source>
</evidence>
<dbReference type="Proteomes" id="UP000011116">
    <property type="component" value="Chromosome 1H"/>
</dbReference>
<dbReference type="PROSITE" id="PS50217">
    <property type="entry name" value="BZIP"/>
    <property type="match status" value="1"/>
</dbReference>
<evidence type="ECO:0000313" key="9">
    <source>
        <dbReference type="EnsemblPlants" id="HORVU.MOREX.r3.1HG0090320.1"/>
    </source>
</evidence>
<protein>
    <recommendedName>
        <fullName evidence="8">BZIP domain-containing protein</fullName>
    </recommendedName>
</protein>
<keyword evidence="5" id="KW-0804">Transcription</keyword>
<dbReference type="GO" id="GO:0005737">
    <property type="term" value="C:cytoplasm"/>
    <property type="evidence" value="ECO:0007669"/>
    <property type="project" value="UniProtKB-ARBA"/>
</dbReference>
<evidence type="ECO:0000256" key="2">
    <source>
        <dbReference type="ARBA" id="ARBA00007163"/>
    </source>
</evidence>
<dbReference type="GO" id="GO:0006355">
    <property type="term" value="P:regulation of DNA-templated transcription"/>
    <property type="evidence" value="ECO:0000318"/>
    <property type="project" value="GO_Central"/>
</dbReference>
<evidence type="ECO:0000256" key="3">
    <source>
        <dbReference type="ARBA" id="ARBA00023015"/>
    </source>
</evidence>
<dbReference type="FunFam" id="1.20.5.170:FF:000063">
    <property type="entry name" value="G-box binding factor 3"/>
    <property type="match status" value="1"/>
</dbReference>
<dbReference type="InterPro" id="IPR044827">
    <property type="entry name" value="GBF-like"/>
</dbReference>
<keyword evidence="3" id="KW-0805">Transcription regulation</keyword>
<keyword evidence="6" id="KW-0539">Nucleus</keyword>
<dbReference type="Pfam" id="PF07777">
    <property type="entry name" value="MFMR"/>
    <property type="match status" value="1"/>
</dbReference>
<feature type="region of interest" description="Disordered" evidence="7">
    <location>
        <begin position="123"/>
        <end position="192"/>
    </location>
</feature>
<dbReference type="InterPro" id="IPR045314">
    <property type="entry name" value="bZIP_plant_GBF1"/>
</dbReference>
<feature type="region of interest" description="Disordered" evidence="7">
    <location>
        <begin position="374"/>
        <end position="405"/>
    </location>
</feature>
<proteinExistence type="inferred from homology"/>
<sequence length="405" mass="43014">MRQNSLLMKPAYCKTRQVFSEGMAHDEAVSAQKTGKSGSPPKDQPAPCPYPDWSAMQAYYGSGVMPPAYFAPAIAAGHPPPPYMWGPQHMMPPPFGTPYAMYSHGGAYPHPLVPMMANPLSVEPAKSANSKDKSSNKKLKEIDGSAVSTGSGNSKKTTSSGDYSGEGSSDVNDLKVSGTPRKRSLDGGFDTEATAAARNKDVVASNPTIRNGTILPNQCFPAPVIKPSVTNVANSRAIGTPVSPLPGVMAPIHTGISTELSSKDEREVKREKRKQSNRESARRSRLRKQAETEELATQVESLTAENTSLKSEIGKLAKSSEKLRLENSALVVKLKGAAAPADAEMPLDKSAAAAAPSSSPRIVENFLSMIDDTNKSGVNNHMEHSEPKLRQLLGSSTTTDVVAAS</sequence>
<comment type="subcellular location">
    <subcellularLocation>
        <location evidence="1">Nucleus</location>
    </subcellularLocation>
</comment>
<evidence type="ECO:0000259" key="8">
    <source>
        <dbReference type="PROSITE" id="PS50217"/>
    </source>
</evidence>
<organism evidence="9 10">
    <name type="scientific">Hordeum vulgare subsp. vulgare</name>
    <name type="common">Domesticated barley</name>
    <dbReference type="NCBI Taxonomy" id="112509"/>
    <lineage>
        <taxon>Eukaryota</taxon>
        <taxon>Viridiplantae</taxon>
        <taxon>Streptophyta</taxon>
        <taxon>Embryophyta</taxon>
        <taxon>Tracheophyta</taxon>
        <taxon>Spermatophyta</taxon>
        <taxon>Magnoliopsida</taxon>
        <taxon>Liliopsida</taxon>
        <taxon>Poales</taxon>
        <taxon>Poaceae</taxon>
        <taxon>BOP clade</taxon>
        <taxon>Pooideae</taxon>
        <taxon>Triticodae</taxon>
        <taxon>Triticeae</taxon>
        <taxon>Hordeinae</taxon>
        <taxon>Hordeum</taxon>
    </lineage>
</organism>
<dbReference type="Gramene" id="HORVU.MOREX.r3.1HG0090320.1">
    <property type="protein sequence ID" value="HORVU.MOREX.r3.1HG0090320.1"/>
    <property type="gene ID" value="HORVU.MOREX.r3.1HG0090320"/>
</dbReference>
<dbReference type="GO" id="GO:0003700">
    <property type="term" value="F:DNA-binding transcription factor activity"/>
    <property type="evidence" value="ECO:0007669"/>
    <property type="project" value="InterPro"/>
</dbReference>
<dbReference type="AlphaFoldDB" id="A0A8I6WLY2"/>
<dbReference type="PANTHER" id="PTHR45967:SF46">
    <property type="entry name" value="OS02G0578500 PROTEIN"/>
    <property type="match status" value="1"/>
</dbReference>
<dbReference type="SMR" id="A0A8I6WLY2"/>
<accession>A0A8I6WLY2</accession>
<dbReference type="SMART" id="SM00338">
    <property type="entry name" value="BRLZ"/>
    <property type="match status" value="1"/>
</dbReference>
<evidence type="ECO:0000256" key="1">
    <source>
        <dbReference type="ARBA" id="ARBA00004123"/>
    </source>
</evidence>